<gene>
    <name evidence="2" type="ORF">Glove_8g16</name>
</gene>
<organism evidence="2 3">
    <name type="scientific">Diversispora epigaea</name>
    <dbReference type="NCBI Taxonomy" id="1348612"/>
    <lineage>
        <taxon>Eukaryota</taxon>
        <taxon>Fungi</taxon>
        <taxon>Fungi incertae sedis</taxon>
        <taxon>Mucoromycota</taxon>
        <taxon>Glomeromycotina</taxon>
        <taxon>Glomeromycetes</taxon>
        <taxon>Diversisporales</taxon>
        <taxon>Diversisporaceae</taxon>
        <taxon>Diversispora</taxon>
    </lineage>
</organism>
<accession>A0A397JRQ9</accession>
<dbReference type="EMBL" id="PQFF01000006">
    <property type="protein sequence ID" value="RHZ90072.1"/>
    <property type="molecule type" value="Genomic_DNA"/>
</dbReference>
<evidence type="ECO:0000313" key="3">
    <source>
        <dbReference type="Proteomes" id="UP000266861"/>
    </source>
</evidence>
<protein>
    <submittedName>
        <fullName evidence="2">Uncharacterized protein</fullName>
    </submittedName>
</protein>
<evidence type="ECO:0000256" key="1">
    <source>
        <dbReference type="SAM" id="MobiDB-lite"/>
    </source>
</evidence>
<comment type="caution">
    <text evidence="2">The sequence shown here is derived from an EMBL/GenBank/DDBJ whole genome shotgun (WGS) entry which is preliminary data.</text>
</comment>
<dbReference type="AlphaFoldDB" id="A0A397JRQ9"/>
<feature type="region of interest" description="Disordered" evidence="1">
    <location>
        <begin position="121"/>
        <end position="160"/>
    </location>
</feature>
<keyword evidence="3" id="KW-1185">Reference proteome</keyword>
<name>A0A397JRQ9_9GLOM</name>
<reference evidence="2 3" key="1">
    <citation type="submission" date="2018-08" db="EMBL/GenBank/DDBJ databases">
        <title>Genome and evolution of the arbuscular mycorrhizal fungus Diversispora epigaea (formerly Glomus versiforme) and its bacterial endosymbionts.</title>
        <authorList>
            <person name="Sun X."/>
            <person name="Fei Z."/>
            <person name="Harrison M."/>
        </authorList>
    </citation>
    <scope>NUCLEOTIDE SEQUENCE [LARGE SCALE GENOMIC DNA]</scope>
    <source>
        <strain evidence="2 3">IT104</strain>
    </source>
</reference>
<dbReference type="OrthoDB" id="2440606at2759"/>
<dbReference type="Proteomes" id="UP000266861">
    <property type="component" value="Unassembled WGS sequence"/>
</dbReference>
<evidence type="ECO:0000313" key="2">
    <source>
        <dbReference type="EMBL" id="RHZ90072.1"/>
    </source>
</evidence>
<proteinExistence type="predicted"/>
<sequence>MKTNYFLDSSGWSLLNFLKFQNEETWTADKCKEYNTYVKTLRKKAETSSSNQQQMAKLTLDNYEEEINSKEVKEFWKDVNMKQNAEEQKTVLENLDMAFTMERTLEHNEYINEVGQQRKNLLKKGTEEQEEEKELSTKKSEKRKPSYSGDNLAETEVSRS</sequence>